<reference evidence="1" key="1">
    <citation type="submission" date="2014-09" db="EMBL/GenBank/DDBJ databases">
        <authorList>
            <person name="Magalhaes I.L.F."/>
            <person name="Oliveira U."/>
            <person name="Santos F.R."/>
            <person name="Vidigal T.H.D.A."/>
            <person name="Brescovit A.D."/>
            <person name="Santos A.J."/>
        </authorList>
    </citation>
    <scope>NUCLEOTIDE SEQUENCE</scope>
    <source>
        <tissue evidence="1">Shoot tissue taken approximately 20 cm above the soil surface</tissue>
    </source>
</reference>
<protein>
    <submittedName>
        <fullName evidence="1">Uncharacterized protein</fullName>
    </submittedName>
</protein>
<organism evidence="1">
    <name type="scientific">Arundo donax</name>
    <name type="common">Giant reed</name>
    <name type="synonym">Donax arundinaceus</name>
    <dbReference type="NCBI Taxonomy" id="35708"/>
    <lineage>
        <taxon>Eukaryota</taxon>
        <taxon>Viridiplantae</taxon>
        <taxon>Streptophyta</taxon>
        <taxon>Embryophyta</taxon>
        <taxon>Tracheophyta</taxon>
        <taxon>Spermatophyta</taxon>
        <taxon>Magnoliopsida</taxon>
        <taxon>Liliopsida</taxon>
        <taxon>Poales</taxon>
        <taxon>Poaceae</taxon>
        <taxon>PACMAD clade</taxon>
        <taxon>Arundinoideae</taxon>
        <taxon>Arundineae</taxon>
        <taxon>Arundo</taxon>
    </lineage>
</organism>
<dbReference type="AlphaFoldDB" id="A0A0A8Z296"/>
<proteinExistence type="predicted"/>
<dbReference type="EMBL" id="GBRH01264386">
    <property type="protein sequence ID" value="JAD33509.1"/>
    <property type="molecule type" value="Transcribed_RNA"/>
</dbReference>
<reference evidence="1" key="2">
    <citation type="journal article" date="2015" name="Data Brief">
        <title>Shoot transcriptome of the giant reed, Arundo donax.</title>
        <authorList>
            <person name="Barrero R.A."/>
            <person name="Guerrero F.D."/>
            <person name="Moolhuijzen P."/>
            <person name="Goolsby J.A."/>
            <person name="Tidwell J."/>
            <person name="Bellgard S.E."/>
            <person name="Bellgard M.I."/>
        </authorList>
    </citation>
    <scope>NUCLEOTIDE SEQUENCE</scope>
    <source>
        <tissue evidence="1">Shoot tissue taken approximately 20 cm above the soil surface</tissue>
    </source>
</reference>
<sequence>MIRCFLNILCGANDVQIIDIH</sequence>
<name>A0A0A8Z296_ARUDO</name>
<accession>A0A0A8Z296</accession>
<evidence type="ECO:0000313" key="1">
    <source>
        <dbReference type="EMBL" id="JAD33509.1"/>
    </source>
</evidence>